<keyword evidence="1" id="KW-1185">Reference proteome</keyword>
<accession>A0A1I7UTP6</accession>
<dbReference type="WBParaSite" id="Csp11.Scaffold630.g19248.t1">
    <property type="protein sequence ID" value="Csp11.Scaffold630.g19248.t1"/>
    <property type="gene ID" value="Csp11.Scaffold630.g19248"/>
</dbReference>
<evidence type="ECO:0000313" key="2">
    <source>
        <dbReference type="WBParaSite" id="Csp11.Scaffold630.g19248.t1"/>
    </source>
</evidence>
<reference evidence="2" key="1">
    <citation type="submission" date="2016-11" db="UniProtKB">
        <authorList>
            <consortium name="WormBaseParasite"/>
        </authorList>
    </citation>
    <scope>IDENTIFICATION</scope>
</reference>
<dbReference type="AlphaFoldDB" id="A0A1I7UTP6"/>
<protein>
    <submittedName>
        <fullName evidence="2">PH domain-containing protein</fullName>
    </submittedName>
</protein>
<evidence type="ECO:0000313" key="1">
    <source>
        <dbReference type="Proteomes" id="UP000095282"/>
    </source>
</evidence>
<dbReference type="Proteomes" id="UP000095282">
    <property type="component" value="Unplaced"/>
</dbReference>
<organism evidence="1 2">
    <name type="scientific">Caenorhabditis tropicalis</name>
    <dbReference type="NCBI Taxonomy" id="1561998"/>
    <lineage>
        <taxon>Eukaryota</taxon>
        <taxon>Metazoa</taxon>
        <taxon>Ecdysozoa</taxon>
        <taxon>Nematoda</taxon>
        <taxon>Chromadorea</taxon>
        <taxon>Rhabditida</taxon>
        <taxon>Rhabditina</taxon>
        <taxon>Rhabditomorpha</taxon>
        <taxon>Rhabditoidea</taxon>
        <taxon>Rhabditidae</taxon>
        <taxon>Peloderinae</taxon>
        <taxon>Caenorhabditis</taxon>
    </lineage>
</organism>
<name>A0A1I7UTP6_9PELO</name>
<sequence>MRNNWFNLENFMSCRHIDLQLGENSNRTAETYNSFFTKWMDSEDALLQQVSLSCFVEPEKLLITRALGRQGAVRRIRRKWIELKRNDGSEFFIYKSHNDIHIHTKESYLEKLREEERREILRRDAIMANLRALDP</sequence>
<proteinExistence type="predicted"/>